<dbReference type="Proteomes" id="UP000807469">
    <property type="component" value="Unassembled WGS sequence"/>
</dbReference>
<organism evidence="1 2">
    <name type="scientific">Pholiota conissans</name>
    <dbReference type="NCBI Taxonomy" id="109636"/>
    <lineage>
        <taxon>Eukaryota</taxon>
        <taxon>Fungi</taxon>
        <taxon>Dikarya</taxon>
        <taxon>Basidiomycota</taxon>
        <taxon>Agaricomycotina</taxon>
        <taxon>Agaricomycetes</taxon>
        <taxon>Agaricomycetidae</taxon>
        <taxon>Agaricales</taxon>
        <taxon>Agaricineae</taxon>
        <taxon>Strophariaceae</taxon>
        <taxon>Pholiota</taxon>
    </lineage>
</organism>
<comment type="caution">
    <text evidence="1">The sequence shown here is derived from an EMBL/GenBank/DDBJ whole genome shotgun (WGS) entry which is preliminary data.</text>
</comment>
<name>A0A9P5YHN7_9AGAR</name>
<accession>A0A9P5YHN7</accession>
<dbReference type="EMBL" id="MU156336">
    <property type="protein sequence ID" value="KAF9470073.1"/>
    <property type="molecule type" value="Genomic_DNA"/>
</dbReference>
<dbReference type="OrthoDB" id="3010499at2759"/>
<evidence type="ECO:0000313" key="1">
    <source>
        <dbReference type="EMBL" id="KAF9470073.1"/>
    </source>
</evidence>
<evidence type="ECO:0000313" key="2">
    <source>
        <dbReference type="Proteomes" id="UP000807469"/>
    </source>
</evidence>
<reference evidence="1" key="1">
    <citation type="submission" date="2020-11" db="EMBL/GenBank/DDBJ databases">
        <authorList>
            <consortium name="DOE Joint Genome Institute"/>
            <person name="Ahrendt S."/>
            <person name="Riley R."/>
            <person name="Andreopoulos W."/>
            <person name="Labutti K."/>
            <person name="Pangilinan J."/>
            <person name="Ruiz-Duenas F.J."/>
            <person name="Barrasa J.M."/>
            <person name="Sanchez-Garcia M."/>
            <person name="Camarero S."/>
            <person name="Miyauchi S."/>
            <person name="Serrano A."/>
            <person name="Linde D."/>
            <person name="Babiker R."/>
            <person name="Drula E."/>
            <person name="Ayuso-Fernandez I."/>
            <person name="Pacheco R."/>
            <person name="Padilla G."/>
            <person name="Ferreira P."/>
            <person name="Barriuso J."/>
            <person name="Kellner H."/>
            <person name="Castanera R."/>
            <person name="Alfaro M."/>
            <person name="Ramirez L."/>
            <person name="Pisabarro A.G."/>
            <person name="Kuo A."/>
            <person name="Tritt A."/>
            <person name="Lipzen A."/>
            <person name="He G."/>
            <person name="Yan M."/>
            <person name="Ng V."/>
            <person name="Cullen D."/>
            <person name="Martin F."/>
            <person name="Rosso M.-N."/>
            <person name="Henrissat B."/>
            <person name="Hibbett D."/>
            <person name="Martinez A.T."/>
            <person name="Grigoriev I.V."/>
        </authorList>
    </citation>
    <scope>NUCLEOTIDE SEQUENCE</scope>
    <source>
        <strain evidence="1">CIRM-BRFM 674</strain>
    </source>
</reference>
<keyword evidence="2" id="KW-1185">Reference proteome</keyword>
<gene>
    <name evidence="1" type="ORF">BDN70DRAFT_902408</name>
</gene>
<proteinExistence type="predicted"/>
<dbReference type="AlphaFoldDB" id="A0A9P5YHN7"/>
<sequence>MSEDTYANAVTAKVYFYKQRKDTDKIDIFIKPTTLDPNNPNPLKKVFGGAGMALFESVVNLSAHFRLFHPGLINGTLSYNDAKELKGEYTYSVTSTKDSDNKVFCTIKGHREKNAHDGTVKYYKFKFVASDCFSGDDSVECSITQETLETGFTNSAYWLDDTP</sequence>
<protein>
    <submittedName>
        <fullName evidence="1">Uncharacterized protein</fullName>
    </submittedName>
</protein>